<feature type="signal peptide" evidence="1">
    <location>
        <begin position="1"/>
        <end position="20"/>
    </location>
</feature>
<evidence type="ECO:0000259" key="2">
    <source>
        <dbReference type="Pfam" id="PF13511"/>
    </source>
</evidence>
<evidence type="ECO:0000313" key="4">
    <source>
        <dbReference type="EMBL" id="MCS5712662.1"/>
    </source>
</evidence>
<dbReference type="OrthoDB" id="7062774at2"/>
<proteinExistence type="predicted"/>
<keyword evidence="5" id="KW-1185">Reference proteome</keyword>
<gene>
    <name evidence="3" type="ORF">HT99x_00552</name>
    <name evidence="4" type="ORF">HT99x_014580</name>
</gene>
<dbReference type="InterPro" id="IPR025392">
    <property type="entry name" value="DUF4124"/>
</dbReference>
<organism evidence="3">
    <name type="scientific">Candidatus Berkiella aquae</name>
    <dbReference type="NCBI Taxonomy" id="295108"/>
    <lineage>
        <taxon>Bacteria</taxon>
        <taxon>Pseudomonadati</taxon>
        <taxon>Pseudomonadota</taxon>
        <taxon>Gammaproteobacteria</taxon>
        <taxon>Candidatus Berkiellales</taxon>
        <taxon>Candidatus Berkiellaceae</taxon>
        <taxon>Candidatus Berkiella</taxon>
    </lineage>
</organism>
<evidence type="ECO:0000313" key="5">
    <source>
        <dbReference type="Proteomes" id="UP000051497"/>
    </source>
</evidence>
<keyword evidence="1" id="KW-0732">Signal</keyword>
<reference evidence="3" key="1">
    <citation type="submission" date="2015-09" db="EMBL/GenBank/DDBJ databases">
        <title>Draft Genome Sequences of Two Novel Amoeba-resistant Intranuclear Bacteria, Candidatus Berkiella cookevillensis and Candidatus Berkiella aquae.</title>
        <authorList>
            <person name="Mehari Y.T."/>
            <person name="Arivett B.A."/>
            <person name="Farone A.L."/>
            <person name="Gunderson J.H."/>
            <person name="Farone M.B."/>
        </authorList>
    </citation>
    <scope>NUCLEOTIDE SEQUENCE [LARGE SCALE GENOMIC DNA]</scope>
    <source>
        <strain evidence="3">HT99</strain>
    </source>
</reference>
<evidence type="ECO:0000313" key="3">
    <source>
        <dbReference type="EMBL" id="KRG22135.1"/>
    </source>
</evidence>
<dbReference type="EMBL" id="LKAJ02000001">
    <property type="protein sequence ID" value="MCS5712662.1"/>
    <property type="molecule type" value="Genomic_DNA"/>
</dbReference>
<reference evidence="4" key="2">
    <citation type="journal article" date="2016" name="Genome Announc.">
        <title>Draft Genome Sequences of Two Novel Amoeba-Resistant Intranuclear Bacteria, 'Candidatus Berkiella cookevillensis' and 'Candidatus Berkiella aquae'.</title>
        <authorList>
            <person name="Mehari Y.T."/>
            <person name="Arivett B.A."/>
            <person name="Farone A.L."/>
            <person name="Gunderson J.H."/>
            <person name="Farone M.B."/>
        </authorList>
    </citation>
    <scope>NUCLEOTIDE SEQUENCE</scope>
    <source>
        <strain evidence="4">HT99</strain>
    </source>
</reference>
<dbReference type="Pfam" id="PF13511">
    <property type="entry name" value="DUF4124"/>
    <property type="match status" value="1"/>
</dbReference>
<dbReference type="Proteomes" id="UP000051497">
    <property type="component" value="Unassembled WGS sequence"/>
</dbReference>
<dbReference type="AlphaFoldDB" id="A0A0Q9YZE3"/>
<comment type="caution">
    <text evidence="3">The sequence shown here is derived from an EMBL/GenBank/DDBJ whole genome shotgun (WGS) entry which is preliminary data.</text>
</comment>
<dbReference type="InterPro" id="IPR013783">
    <property type="entry name" value="Ig-like_fold"/>
</dbReference>
<dbReference type="RefSeq" id="WP_075065197.1">
    <property type="nucleotide sequence ID" value="NZ_LKAJ02000001.1"/>
</dbReference>
<name>A0A0Q9YZE3_9GAMM</name>
<dbReference type="EMBL" id="LKAJ01000002">
    <property type="protein sequence ID" value="KRG22135.1"/>
    <property type="molecule type" value="Genomic_DNA"/>
</dbReference>
<evidence type="ECO:0000256" key="1">
    <source>
        <dbReference type="SAM" id="SignalP"/>
    </source>
</evidence>
<feature type="chain" id="PRO_5043129870" evidence="1">
    <location>
        <begin position="21"/>
        <end position="169"/>
    </location>
</feature>
<sequence length="169" mass="18825">MQTIRYLLLLALIYSSAPFAETIYKGTDGSGRTIYSDQPFENSNKIEIESPQTYSAPPVTTKIEPLTKSKAIVYQLSIVAPEQNQTFTNEITTIDVKVNITPTLQPGDKIQLLLNGQPYGTPSESTSFTLQSLFRGAYRVQAQVISAQTNQSIAQSNEVTFYQKRPMLH</sequence>
<reference evidence="4" key="3">
    <citation type="submission" date="2021-06" db="EMBL/GenBank/DDBJ databases">
        <title>Genomic Description and Analysis of Intracellular Bacteria, Candidatus Berkiella cookevillensis and Candidatus Berkiella aquae.</title>
        <authorList>
            <person name="Kidane D.T."/>
            <person name="Mehari Y.T."/>
            <person name="Rice F.C."/>
            <person name="Arivett B.A."/>
            <person name="Farone A.L."/>
            <person name="Berk S.G."/>
            <person name="Farone M.B."/>
        </authorList>
    </citation>
    <scope>NUCLEOTIDE SEQUENCE</scope>
    <source>
        <strain evidence="4">HT99</strain>
    </source>
</reference>
<dbReference type="Gene3D" id="2.60.40.10">
    <property type="entry name" value="Immunoglobulins"/>
    <property type="match status" value="1"/>
</dbReference>
<protein>
    <submittedName>
        <fullName evidence="4">DUF4124 domain-containing protein</fullName>
    </submittedName>
</protein>
<accession>A0A0Q9YZE3</accession>
<dbReference type="STRING" id="295108.HT99x_00552"/>
<feature type="domain" description="DUF4124" evidence="2">
    <location>
        <begin position="11"/>
        <end position="59"/>
    </location>
</feature>